<feature type="region of interest" description="Disordered" evidence="4">
    <location>
        <begin position="1397"/>
        <end position="1437"/>
    </location>
</feature>
<dbReference type="PANTHER" id="PTHR24198">
    <property type="entry name" value="ANKYRIN REPEAT AND PROTEIN KINASE DOMAIN-CONTAINING PROTEIN"/>
    <property type="match status" value="1"/>
</dbReference>
<evidence type="ECO:0000256" key="2">
    <source>
        <dbReference type="ARBA" id="ARBA00023043"/>
    </source>
</evidence>
<evidence type="ECO:0000313" key="5">
    <source>
        <dbReference type="EMBL" id="GMF23847.1"/>
    </source>
</evidence>
<name>A0A9W6U2B6_9STRA</name>
<feature type="repeat" description="ANK" evidence="3">
    <location>
        <begin position="296"/>
        <end position="328"/>
    </location>
</feature>
<proteinExistence type="predicted"/>
<dbReference type="PROSITE" id="PS50088">
    <property type="entry name" value="ANK_REPEAT"/>
    <property type="match status" value="1"/>
</dbReference>
<gene>
    <name evidence="5" type="ORF">Plil01_000969200</name>
</gene>
<protein>
    <submittedName>
        <fullName evidence="5">Unnamed protein product</fullName>
    </submittedName>
</protein>
<dbReference type="SMART" id="SM00248">
    <property type="entry name" value="ANK"/>
    <property type="match status" value="10"/>
</dbReference>
<dbReference type="PROSITE" id="PS50297">
    <property type="entry name" value="ANK_REP_REGION"/>
    <property type="match status" value="1"/>
</dbReference>
<dbReference type="Gene3D" id="1.25.40.20">
    <property type="entry name" value="Ankyrin repeat-containing domain"/>
    <property type="match status" value="4"/>
</dbReference>
<keyword evidence="2 3" id="KW-0040">ANK repeat</keyword>
<accession>A0A9W6U2B6</accession>
<dbReference type="InterPro" id="IPR002110">
    <property type="entry name" value="Ankyrin_rpt"/>
</dbReference>
<reference evidence="5" key="1">
    <citation type="submission" date="2023-04" db="EMBL/GenBank/DDBJ databases">
        <title>Phytophthora lilii NBRC 32176.</title>
        <authorList>
            <person name="Ichikawa N."/>
            <person name="Sato H."/>
            <person name="Tonouchi N."/>
        </authorList>
    </citation>
    <scope>NUCLEOTIDE SEQUENCE</scope>
    <source>
        <strain evidence="5">NBRC 32176</strain>
    </source>
</reference>
<dbReference type="PANTHER" id="PTHR24198:SF165">
    <property type="entry name" value="ANKYRIN REPEAT-CONTAINING PROTEIN-RELATED"/>
    <property type="match status" value="1"/>
</dbReference>
<comment type="caution">
    <text evidence="5">The sequence shown here is derived from an EMBL/GenBank/DDBJ whole genome shotgun (WGS) entry which is preliminary data.</text>
</comment>
<dbReference type="Proteomes" id="UP001165083">
    <property type="component" value="Unassembled WGS sequence"/>
</dbReference>
<dbReference type="Pfam" id="PF12796">
    <property type="entry name" value="Ank_2"/>
    <property type="match status" value="1"/>
</dbReference>
<dbReference type="OrthoDB" id="79255at2759"/>
<evidence type="ECO:0000256" key="1">
    <source>
        <dbReference type="ARBA" id="ARBA00022737"/>
    </source>
</evidence>
<keyword evidence="6" id="KW-1185">Reference proteome</keyword>
<evidence type="ECO:0000256" key="4">
    <source>
        <dbReference type="SAM" id="MobiDB-lite"/>
    </source>
</evidence>
<dbReference type="Pfam" id="PF00023">
    <property type="entry name" value="Ank"/>
    <property type="match status" value="1"/>
</dbReference>
<evidence type="ECO:0000256" key="3">
    <source>
        <dbReference type="PROSITE-ProRule" id="PRU00023"/>
    </source>
</evidence>
<feature type="compositionally biased region" description="Acidic residues" evidence="4">
    <location>
        <begin position="1424"/>
        <end position="1435"/>
    </location>
</feature>
<dbReference type="InterPro" id="IPR036770">
    <property type="entry name" value="Ankyrin_rpt-contain_sf"/>
</dbReference>
<sequence>MGDRERVRTLLSTSNVCVLERDACGRIALQHAVVTENLKIAKRLLRRQDAKLQVHVRDNSGRTALHYALEKMEMLACHRCEGSGIPALVTVEMREECKRYRRLWKLADNMLELFCISNLEEECNWDGIKCESLKLLDMRCRGDVWDACRSGDLERLQTLVKIYDCTKEVWELSELKKTLLHEASEYRQLQVVYFLISTVGVPVLTQDTSGCTALHCAARRGYVDVCQLQFGKLTAIDKENIQLHEATEELALLQDVNGRTALHWCLLGVCDSLSRIQVGEFLAQACSAALHICDHNSVFPLHLAIWRGDLELVQLFISLGASIYTTSVSSNQPERLDEKEKASWAPCGIIFQRHDLRKIQKAAPQVKPINPSVGTVGNNARRINTPDWENFRHPVESLWYWNRRTSPRGQKKMAKNMKTEGSKQALRDEELGCRKYGGICDDCKVIDSHEVTKKSSRTSENYPWHLLPYLLLALRVGALKWNKSDSRRAIIKLLLMNGVNPDGATSGEDQQLYSQNQSALSEGLRSCQRGPEILLMLLQYGAEQINAQAIVQWCSSTSLTEANQVETALSQILSVKGIRDNCEVVTMLFERKYFDVLKKAMALFSDNLALPWKMVHETLMTWSKQKKKPGDTKSIDTDHVKFILDSVEIKQPNGDPHVVDKWSLLKYCADLYFQQQALGSYSEREISRDKCEGVLLKCIQGLFRHWKGTNGNSERIEATATAWLKPTILLGYFDCSLVLLETLNRLGHGNGLLDKVFQIYAEALGVRRRQDNPQLRYHREFIIVCAENLLKGDARCITEEPRNTVTAQSVAHICANNMPITVLKRCFEIVFSGSAGSLNKATALTKLKTVRIRGRTMMQWIVLHSRFDIVQWLLASFSEASDRCSYWSEFVCASIAIGSNGYGGSSSIIDKLFSLFSEHVKIHLSGGELVILLVSLVTKCAIPNDHIALIAQLVNNLKPSDPESLDGSTMISITIALKEASFVRDVARWNAIHIAEMCLSGQGLAEESELTRIDWQQLFVEEIRKRHELDECTPLELCRLLGHNRLYSLFSTKLLRFSNTPFNMNASAHLKDPDEPELEHSDTDDNFVEPQSLGSLRSVIDIHENLVSQSTGNVGGMDEFMGYQRCISVDDRWVSAVAHNQVPHLQAMALTPPQCTVSVRALVLTAIKTASMDALKWILESNAPIVNHLSDSESEECLHAAARHPGDACAEMTLLLLENRLSPGRLSGDGMGVPLLHRVACFSNTTLACRAMKMLLERTDCDVNALDAFGNTAVSYALASGCLHNACFLIQCTKCRLEAEYEGQSSFYYALHIAPSFSFRVILRELLIAKRDRAFLHCVADNKTCGCKSYERPPEAESTDVASPELCAFCGHESTSHRTMPLPSWFRDQYDTYAGTAANSPRKRFRSSSDEGDDSNGETHLTDSDGDADEDEETVLENGRGRLDVGLLRRITALRYDDILQTNGLTLAAAVDMEEETITALSDPVVGDNCEPTLQVSTEKEVAALDCTVKQQELDAADDILHRGADQCVKSSGATIGAVREGAASGRKLSHCPWWLRQELAMVHSPRCLCQQSGLVINRAQLAHIAVCRWLRRTAIVHLQQQHRDLGSLCSSSTGETESAIVALASMQPAFERWRDVAQQLSARAGAVSRPETPLPSVLRSVLFQWQHGKEFLAFQRWKNFQTSAEVVHHRLATRLHQVAADMRRNRFASLQLRQQQLHDSTRSLRVSSP</sequence>
<evidence type="ECO:0000313" key="6">
    <source>
        <dbReference type="Proteomes" id="UP001165083"/>
    </source>
</evidence>
<organism evidence="5 6">
    <name type="scientific">Phytophthora lilii</name>
    <dbReference type="NCBI Taxonomy" id="2077276"/>
    <lineage>
        <taxon>Eukaryota</taxon>
        <taxon>Sar</taxon>
        <taxon>Stramenopiles</taxon>
        <taxon>Oomycota</taxon>
        <taxon>Peronosporomycetes</taxon>
        <taxon>Peronosporales</taxon>
        <taxon>Peronosporaceae</taxon>
        <taxon>Phytophthora</taxon>
    </lineage>
</organism>
<keyword evidence="1" id="KW-0677">Repeat</keyword>
<dbReference type="SUPFAM" id="SSF48403">
    <property type="entry name" value="Ankyrin repeat"/>
    <property type="match status" value="3"/>
</dbReference>
<dbReference type="EMBL" id="BSXW01000490">
    <property type="protein sequence ID" value="GMF23847.1"/>
    <property type="molecule type" value="Genomic_DNA"/>
</dbReference>